<gene>
    <name evidence="10" type="ORF">GIB67_032234</name>
</gene>
<dbReference type="Proteomes" id="UP000541444">
    <property type="component" value="Unassembled WGS sequence"/>
</dbReference>
<dbReference type="NCBIfam" id="TIGR01557">
    <property type="entry name" value="myb_SHAQKYF"/>
    <property type="match status" value="1"/>
</dbReference>
<dbReference type="GO" id="GO:0005634">
    <property type="term" value="C:nucleus"/>
    <property type="evidence" value="ECO:0007669"/>
    <property type="project" value="UniProtKB-SubCell"/>
</dbReference>
<name>A0A7J7MX60_9MAGN</name>
<accession>A0A7J7MX60</accession>
<keyword evidence="2" id="KW-0805">Transcription regulation</keyword>
<feature type="domain" description="HTH myb-type" evidence="9">
    <location>
        <begin position="369"/>
        <end position="423"/>
    </location>
</feature>
<proteinExistence type="predicted"/>
<comment type="subcellular location">
    <subcellularLocation>
        <location evidence="1">Nucleus</location>
    </subcellularLocation>
</comment>
<keyword evidence="11" id="KW-1185">Reference proteome</keyword>
<keyword evidence="3" id="KW-0238">DNA-binding</keyword>
<evidence type="ECO:0000259" key="7">
    <source>
        <dbReference type="PROSITE" id="PS50090"/>
    </source>
</evidence>
<evidence type="ECO:0000256" key="2">
    <source>
        <dbReference type="ARBA" id="ARBA00023015"/>
    </source>
</evidence>
<feature type="domain" description="SANT" evidence="8">
    <location>
        <begin position="372"/>
        <end position="423"/>
    </location>
</feature>
<organism evidence="10 11">
    <name type="scientific">Kingdonia uniflora</name>
    <dbReference type="NCBI Taxonomy" id="39325"/>
    <lineage>
        <taxon>Eukaryota</taxon>
        <taxon>Viridiplantae</taxon>
        <taxon>Streptophyta</taxon>
        <taxon>Embryophyta</taxon>
        <taxon>Tracheophyta</taxon>
        <taxon>Spermatophyta</taxon>
        <taxon>Magnoliopsida</taxon>
        <taxon>Ranunculales</taxon>
        <taxon>Circaeasteraceae</taxon>
        <taxon>Kingdonia</taxon>
    </lineage>
</organism>
<dbReference type="PANTHER" id="PTHR12802:SF155">
    <property type="entry name" value="DEUBIQUITINASE MYSM1"/>
    <property type="match status" value="1"/>
</dbReference>
<dbReference type="Pfam" id="PF00249">
    <property type="entry name" value="Myb_DNA-binding"/>
    <property type="match status" value="1"/>
</dbReference>
<evidence type="ECO:0000256" key="6">
    <source>
        <dbReference type="SAM" id="MobiDB-lite"/>
    </source>
</evidence>
<feature type="domain" description="Myb-like" evidence="7">
    <location>
        <begin position="369"/>
        <end position="419"/>
    </location>
</feature>
<dbReference type="SUPFAM" id="SSF46689">
    <property type="entry name" value="Homeodomain-like"/>
    <property type="match status" value="1"/>
</dbReference>
<keyword evidence="5" id="KW-0539">Nucleus</keyword>
<feature type="region of interest" description="Disordered" evidence="6">
    <location>
        <begin position="60"/>
        <end position="87"/>
    </location>
</feature>
<dbReference type="InterPro" id="IPR006447">
    <property type="entry name" value="Myb_dom_plants"/>
</dbReference>
<evidence type="ECO:0000259" key="9">
    <source>
        <dbReference type="PROSITE" id="PS51294"/>
    </source>
</evidence>
<dbReference type="PANTHER" id="PTHR12802">
    <property type="entry name" value="SWI/SNF COMPLEX-RELATED"/>
    <property type="match status" value="1"/>
</dbReference>
<dbReference type="InterPro" id="IPR001005">
    <property type="entry name" value="SANT/Myb"/>
</dbReference>
<evidence type="ECO:0000256" key="5">
    <source>
        <dbReference type="ARBA" id="ARBA00023242"/>
    </source>
</evidence>
<protein>
    <submittedName>
        <fullName evidence="10">Uncharacterized protein</fullName>
    </submittedName>
</protein>
<dbReference type="InterPro" id="IPR009057">
    <property type="entry name" value="Homeodomain-like_sf"/>
</dbReference>
<reference evidence="10 11" key="1">
    <citation type="journal article" date="2020" name="IScience">
        <title>Genome Sequencing of the Endangered Kingdonia uniflora (Circaeasteraceae, Ranunculales) Reveals Potential Mechanisms of Evolutionary Specialization.</title>
        <authorList>
            <person name="Sun Y."/>
            <person name="Deng T."/>
            <person name="Zhang A."/>
            <person name="Moore M.J."/>
            <person name="Landis J.B."/>
            <person name="Lin N."/>
            <person name="Zhang H."/>
            <person name="Zhang X."/>
            <person name="Huang J."/>
            <person name="Zhang X."/>
            <person name="Sun H."/>
            <person name="Wang H."/>
        </authorList>
    </citation>
    <scope>NUCLEOTIDE SEQUENCE [LARGE SCALE GENOMIC DNA]</scope>
    <source>
        <strain evidence="10">TB1705</strain>
        <tissue evidence="10">Leaf</tissue>
    </source>
</reference>
<dbReference type="InterPro" id="IPR017884">
    <property type="entry name" value="SANT_dom"/>
</dbReference>
<dbReference type="Gene3D" id="1.10.10.60">
    <property type="entry name" value="Homeodomain-like"/>
    <property type="match status" value="1"/>
</dbReference>
<dbReference type="PROSITE" id="PS51294">
    <property type="entry name" value="HTH_MYB"/>
    <property type="match status" value="1"/>
</dbReference>
<evidence type="ECO:0000256" key="4">
    <source>
        <dbReference type="ARBA" id="ARBA00023163"/>
    </source>
</evidence>
<sequence>MDRRNSAKKMAPVQIDIVRKAKRAVENLGTTNNLNHRARATIGLRRSAQPEIVPEIMQEERNLSPGEEATSEASNQPTHNFKRRRGPKKCKVIATENYLRRPLEYNLVGKPVGEDSVGYSTYLGVIVREDWREHKVQKRKVINIEDDLEQALANFPEDVPYDQWEVFAEQCTTSEYKETRRKHIEVRKNHKLPHACSRLGYPRLEHKMDHINAGEVDLTVLFGPECTRRVKATRFGISPTVYNSVQQSGVVCWQLPEIAPICSNKSRLHKLVACIVSPQQCLLLGFSSQDSLSAEPRSKLLDKVQKFLPPTVMIPERRLEHLVEQALTVQREACVFHNSLDSSISLYLDHRCGKYHIPSKTLQARKPHTIAKQRERWTDDEHNRFHQALKLYGRAWQRIEEHIGTKTTMQIRSHAQKFFSKVNAPRICARLIWSVAEHIDLEGLDLLLADDPEDPLNIIITNTQKVLFNMDSSANTSNRLQDVQTVLCAQCLRLRTPP</sequence>
<dbReference type="SMART" id="SM00717">
    <property type="entry name" value="SANT"/>
    <property type="match status" value="1"/>
</dbReference>
<dbReference type="InterPro" id="IPR017930">
    <property type="entry name" value="Myb_dom"/>
</dbReference>
<keyword evidence="4" id="KW-0804">Transcription</keyword>
<dbReference type="CDD" id="cd00167">
    <property type="entry name" value="SANT"/>
    <property type="match status" value="1"/>
</dbReference>
<dbReference type="AlphaFoldDB" id="A0A7J7MX60"/>
<dbReference type="GO" id="GO:0010468">
    <property type="term" value="P:regulation of gene expression"/>
    <property type="evidence" value="ECO:0007669"/>
    <property type="project" value="UniProtKB-ARBA"/>
</dbReference>
<dbReference type="GO" id="GO:0003677">
    <property type="term" value="F:DNA binding"/>
    <property type="evidence" value="ECO:0007669"/>
    <property type="project" value="UniProtKB-KW"/>
</dbReference>
<evidence type="ECO:0000259" key="8">
    <source>
        <dbReference type="PROSITE" id="PS51293"/>
    </source>
</evidence>
<dbReference type="OrthoDB" id="118550at2759"/>
<evidence type="ECO:0000256" key="1">
    <source>
        <dbReference type="ARBA" id="ARBA00004123"/>
    </source>
</evidence>
<dbReference type="FunFam" id="1.10.10.60:FF:000023">
    <property type="entry name" value="protein REVEILLE 6 isoform X1"/>
    <property type="match status" value="1"/>
</dbReference>
<comment type="caution">
    <text evidence="10">The sequence shown here is derived from an EMBL/GenBank/DDBJ whole genome shotgun (WGS) entry which is preliminary data.</text>
</comment>
<evidence type="ECO:0000256" key="3">
    <source>
        <dbReference type="ARBA" id="ARBA00023125"/>
    </source>
</evidence>
<evidence type="ECO:0000313" key="11">
    <source>
        <dbReference type="Proteomes" id="UP000541444"/>
    </source>
</evidence>
<dbReference type="PROSITE" id="PS50090">
    <property type="entry name" value="MYB_LIKE"/>
    <property type="match status" value="1"/>
</dbReference>
<dbReference type="EMBL" id="JACGCM010001193">
    <property type="protein sequence ID" value="KAF6159463.1"/>
    <property type="molecule type" value="Genomic_DNA"/>
</dbReference>
<dbReference type="PROSITE" id="PS51293">
    <property type="entry name" value="SANT"/>
    <property type="match status" value="1"/>
</dbReference>
<evidence type="ECO:0000313" key="10">
    <source>
        <dbReference type="EMBL" id="KAF6159463.1"/>
    </source>
</evidence>